<dbReference type="Proteomes" id="UP000245626">
    <property type="component" value="Unassembled WGS sequence"/>
</dbReference>
<reference evidence="1 2" key="1">
    <citation type="journal article" date="2018" name="Mol. Biol. Evol.">
        <title>Broad Genomic Sampling Reveals a Smut Pathogenic Ancestry of the Fungal Clade Ustilaginomycotina.</title>
        <authorList>
            <person name="Kijpornyongpan T."/>
            <person name="Mondo S.J."/>
            <person name="Barry K."/>
            <person name="Sandor L."/>
            <person name="Lee J."/>
            <person name="Lipzen A."/>
            <person name="Pangilinan J."/>
            <person name="LaButti K."/>
            <person name="Hainaut M."/>
            <person name="Henrissat B."/>
            <person name="Grigoriev I.V."/>
            <person name="Spatafora J.W."/>
            <person name="Aime M.C."/>
        </authorList>
    </citation>
    <scope>NUCLEOTIDE SEQUENCE [LARGE SCALE GENOMIC DNA]</scope>
    <source>
        <strain evidence="1 2">SA 807</strain>
    </source>
</reference>
<keyword evidence="1" id="KW-0808">Transferase</keyword>
<name>A0ACD0NM26_9BASI</name>
<keyword evidence="2" id="KW-1185">Reference proteome</keyword>
<organism evidence="1 2">
    <name type="scientific">Violaceomyces palustris</name>
    <dbReference type="NCBI Taxonomy" id="1673888"/>
    <lineage>
        <taxon>Eukaryota</taxon>
        <taxon>Fungi</taxon>
        <taxon>Dikarya</taxon>
        <taxon>Basidiomycota</taxon>
        <taxon>Ustilaginomycotina</taxon>
        <taxon>Ustilaginomycetes</taxon>
        <taxon>Violaceomycetales</taxon>
        <taxon>Violaceomycetaceae</taxon>
        <taxon>Violaceomyces</taxon>
    </lineage>
</organism>
<gene>
    <name evidence="1" type="ORF">IE53DRAFT_413455</name>
</gene>
<sequence length="508" mass="54455">MAPTATASIPTPAAASTGGVAAKVAQLASTASSAVKAATSSAVAAASAATLTPKVTSQEVYQKEHEFGAHKPRPLLEETPLTDPGLFPLLLLGILLLLSYHPLPVVFDRAQGAHVWDPEGNKYIDFLSAYSAVNQGHCHPQIVAALVTQAQKLTLSSRAFYNSAFGPFAEKVTKTFGYDMVLPMNTGAEAVETALKLARKWGYMKKGIPEGKARLLSVSGNFHGRTLGIVSMSTDPESRDGFGPFLDRVGPGVGDMKIRYNHIEDLEAVLEKYGHEVAAFLVEPIQGEAGIVVPDPGYLTKVSELCKKHNVLFICDEIQTGLGRTGKMLCCQHDNVRPDIITLGKALSGGVYPVSAVLADRDVMLCIKPGEHGSTYGGNPLGCAVASAAIDVLVDEKLCERAQDLGEKFRQQLRSIKSPLLKEVRGKGLLNAIVIDESQSKKQRTAWQLCLLLKSKGLLAKPTHVNIIRLAPPLVIDEKDLERGVEIIREALDEIDVIDAVPGDDGHH</sequence>
<accession>A0ACD0NM26</accession>
<keyword evidence="1" id="KW-0032">Aminotransferase</keyword>
<dbReference type="EMBL" id="KZ820686">
    <property type="protein sequence ID" value="PWN46827.1"/>
    <property type="molecule type" value="Genomic_DNA"/>
</dbReference>
<evidence type="ECO:0000313" key="1">
    <source>
        <dbReference type="EMBL" id="PWN46827.1"/>
    </source>
</evidence>
<proteinExistence type="predicted"/>
<evidence type="ECO:0000313" key="2">
    <source>
        <dbReference type="Proteomes" id="UP000245626"/>
    </source>
</evidence>
<protein>
    <submittedName>
        <fullName evidence="1">CAR2-ornithine aminotransferase</fullName>
    </submittedName>
</protein>